<gene>
    <name evidence="1" type="ORF">DNFV4_02153</name>
</gene>
<dbReference type="Proteomes" id="UP001179121">
    <property type="component" value="Chromosome"/>
</dbReference>
<evidence type="ECO:0000313" key="1">
    <source>
        <dbReference type="EMBL" id="CAI4031734.1"/>
    </source>
</evidence>
<protein>
    <recommendedName>
        <fullName evidence="3">DUF3047 domain-containing protein</fullName>
    </recommendedName>
</protein>
<dbReference type="EMBL" id="OX365700">
    <property type="protein sequence ID" value="CAI4031734.1"/>
    <property type="molecule type" value="Genomic_DNA"/>
</dbReference>
<dbReference type="AlphaFoldDB" id="A0AA86MZ61"/>
<organism evidence="1 2">
    <name type="scientific">Nitrospira tepida</name>
    <dbReference type="NCBI Taxonomy" id="2973512"/>
    <lineage>
        <taxon>Bacteria</taxon>
        <taxon>Pseudomonadati</taxon>
        <taxon>Nitrospirota</taxon>
        <taxon>Nitrospiria</taxon>
        <taxon>Nitrospirales</taxon>
        <taxon>Nitrospiraceae</taxon>
        <taxon>Nitrospira</taxon>
    </lineage>
</organism>
<proteinExistence type="predicted"/>
<dbReference type="Pfam" id="PF11249">
    <property type="entry name" value="DUF3047"/>
    <property type="match status" value="1"/>
</dbReference>
<dbReference type="KEGG" id="nti:DNFV4_02153"/>
<dbReference type="RefSeq" id="WP_246507530.1">
    <property type="nucleotide sequence ID" value="NZ_OX365700.1"/>
</dbReference>
<sequence>MAPSLSSVIVGLASVVLVGMIVGDPSRLQAQSPATVEVGPFSTANPNGPWPDGWKPLTFPKIPQHTTYSLVLDGDRVAVKATSRASSSGYTKEILIDPKEYPIVQWRWKVSNTLKAGDVTRKEGDDYPARIYVTFQYESAKVGLFGKAKYEAAKLIYGRYPPLGAINYIWESRAPVGTAVPNPYTEQVHMIVVESGSAKLNTWTTEERNVYEDYKRAFGAEPPMISGVAIMTDTDNTGESAEAYYGDIVFKKKGT</sequence>
<evidence type="ECO:0000313" key="2">
    <source>
        <dbReference type="Proteomes" id="UP001179121"/>
    </source>
</evidence>
<keyword evidence="2" id="KW-1185">Reference proteome</keyword>
<accession>A0AA86MZ61</accession>
<reference evidence="1" key="1">
    <citation type="submission" date="2022-10" db="EMBL/GenBank/DDBJ databases">
        <authorList>
            <person name="Koch H."/>
        </authorList>
    </citation>
    <scope>NUCLEOTIDE SEQUENCE</scope>
    <source>
        <strain evidence="1">DNF</strain>
    </source>
</reference>
<evidence type="ECO:0008006" key="3">
    <source>
        <dbReference type="Google" id="ProtNLM"/>
    </source>
</evidence>
<dbReference type="InterPro" id="IPR021409">
    <property type="entry name" value="DUF3047"/>
</dbReference>
<name>A0AA86MZ61_9BACT</name>